<dbReference type="InterPro" id="IPR015919">
    <property type="entry name" value="Cadherin-like_sf"/>
</dbReference>
<evidence type="ECO:0000256" key="2">
    <source>
        <dbReference type="ARBA" id="ARBA00022692"/>
    </source>
</evidence>
<dbReference type="GO" id="GO:0005886">
    <property type="term" value="C:plasma membrane"/>
    <property type="evidence" value="ECO:0007669"/>
    <property type="project" value="InterPro"/>
</dbReference>
<dbReference type="Proteomes" id="UP000001307">
    <property type="component" value="Unassembled WGS sequence"/>
</dbReference>
<evidence type="ECO:0000313" key="11">
    <source>
        <dbReference type="EMBL" id="CBY10741.1"/>
    </source>
</evidence>
<protein>
    <recommendedName>
        <fullName evidence="10">Cadherin domain-containing protein</fullName>
    </recommendedName>
</protein>
<keyword evidence="3" id="KW-0677">Repeat</keyword>
<dbReference type="CDD" id="cd11304">
    <property type="entry name" value="Cadherin_repeat"/>
    <property type="match status" value="1"/>
</dbReference>
<feature type="domain" description="Cadherin" evidence="10">
    <location>
        <begin position="375"/>
        <end position="538"/>
    </location>
</feature>
<dbReference type="GO" id="GO:0007156">
    <property type="term" value="P:homophilic cell adhesion via plasma membrane adhesion molecules"/>
    <property type="evidence" value="ECO:0007669"/>
    <property type="project" value="InterPro"/>
</dbReference>
<evidence type="ECO:0000256" key="8">
    <source>
        <dbReference type="PROSITE-ProRule" id="PRU00043"/>
    </source>
</evidence>
<dbReference type="GO" id="GO:0005911">
    <property type="term" value="C:cell-cell junction"/>
    <property type="evidence" value="ECO:0007669"/>
    <property type="project" value="TreeGrafter"/>
</dbReference>
<dbReference type="EMBL" id="FN653065">
    <property type="protein sequence ID" value="CBY10741.1"/>
    <property type="molecule type" value="Genomic_DNA"/>
</dbReference>
<proteinExistence type="predicted"/>
<dbReference type="SUPFAM" id="SSF49313">
    <property type="entry name" value="Cadherin-like"/>
    <property type="match status" value="1"/>
</dbReference>
<keyword evidence="12" id="KW-1185">Reference proteome</keyword>
<evidence type="ECO:0000256" key="9">
    <source>
        <dbReference type="SAM" id="Phobius"/>
    </source>
</evidence>
<evidence type="ECO:0000256" key="7">
    <source>
        <dbReference type="ARBA" id="ARBA00023136"/>
    </source>
</evidence>
<feature type="domain" description="Cadherin" evidence="10">
    <location>
        <begin position="262"/>
        <end position="360"/>
    </location>
</feature>
<evidence type="ECO:0000259" key="10">
    <source>
        <dbReference type="PROSITE" id="PS50268"/>
    </source>
</evidence>
<keyword evidence="5" id="KW-0130">Cell adhesion</keyword>
<dbReference type="InParanoid" id="E4XKN8"/>
<dbReference type="PRINTS" id="PR00205">
    <property type="entry name" value="CADHERIN"/>
</dbReference>
<dbReference type="InterPro" id="IPR002126">
    <property type="entry name" value="Cadherin-like_dom"/>
</dbReference>
<evidence type="ECO:0000256" key="5">
    <source>
        <dbReference type="ARBA" id="ARBA00022889"/>
    </source>
</evidence>
<name>E4XKN8_OIKDI</name>
<sequence>MRVTPWALLTLVKGQCTDPVDSCGNFFDSGPGNTNANSHLGQNSGDNFIYQHTTAEDLVGYTSFRGAPPTGICFPEVCLPDGSNSGHCLSIQIQTPASYNNDGDVTGWSVDQSLTSLFKPSSVEDFSPNQLVKKKINFTLKQSIADNSSQSGAVIKPVEPGQIKITTVYKCLDQPEQVDSIYQPAVNPGKEFTIYPSNLDPPSFDEVSEFKVTECPNIAGKLSHINTCDNPDVSEYCSMTPASPTNLDGKVTIREYRNLFLSDPDACKPNNCTVPENISLQNGDGKYSLETVPCDDSSIFCLKATATQNEPADYELRPFYNYQLLAENLGPWRNGTRPNYATNARFMVEVLDSPDQAPRFNVPPAMVYFKEGKFRSNAAENYITENDDNTENLLISASDPDLDLNWKVSVILNELRTTSGESIKDKFEVDYDVTGDKPAGDESAVYIKLSNDQDFFAECDPEADHENCKSNTPRISNLVLNVLAKERIPADFFDSCTDTSKPCKGMPACARGEVFYMQEQSFDITVFIQDINNNPPRFFNSQSKKYESSPGLLKCSYCNEYGKLEEGNAENTDLTVFTAGNDPHGIFIADIDSDEDNRRFKISIESVTCVKSTTSMNFPCTDAFSVDTVTTFQQQLDPVQVTVTKSLIFLEMDQVTLVLKACDEGVMADDVAPCSTFTVNLDITEKNKAPSVVSYNGGMYEYDQSGAYFVKELTDEEPGATELEIRFLNQNSEQFRSVYFCDIKNSDNQEGIFEIKNGDQNGTKWQDFRPNFLKKEGSLGLKIRLREGEQLNRQEAKSYIYTVRACSLEGDAVETTVADCCDLAGSETRASSRLNITIFDSNINAPLFQIYNGKDGSPSYTLPAGSWNVKDSNSPKKFDLSQIQDDDDDYSNTRTCFRIKTSNSSLLNAADFFDINAISITKKTFKSQITQKFGVNFTDEDSLSKIKNNQEMIDGQFHYNFEFTVQACNIDCSSSTCETDDTEDKTSPFMCPIDLDESTAICSDTEKTGDNSLILEPTGNTMIRFAIQDENEHTPKITVPKNADGSQKTLEIFEKIDQDFASSLDIRALDGDRCYFSYGRVKFSTTQDAPFIVEGGDEFNPDNNKDICAGSSLTTGNKGASPSISPKIEDGENLLSWDGILKNGQNHLDQEVFYNLTVRAFDGGNKQSEAVVQVLVKDINNHGPTFEDLAAKDKNITIKEGTGSGAQSFCGAVDKDSRAWSAEVNKYKVKNVKGYYNDVQKCGPGLEEEVSCDHIFSVTEFANIEATDCSDWVAGRIEMEITADYIVGTEEKGLNREEYDKFSLEIDVEDENCETPNQNENDCFEHLCHDQCDGVLDENQRENLSKVSSFEKQRLVLTVNVEDINDNGPQIAPFTTAHYVFAGKTESGKDITPQIEVSDLDLGDNKKSSITKISETYICGSSAPDCKSNSDFFSVTADPEEPFMKFNLKTLKQIPDISSKYFFAVATITVEVANNEPLYENYDCAYVEKYPEFFKSECRTLENGDSVIFNTKDIIVTVLDDDHVGLVTSNLEEEWNEEQRRLNFKTEMNKLFSDILPLKNPCDCYFDYSTELYNVETQNRPDPNKNDTTQFFTEIDFYVVKTVNRGSNCGISINNCTLPAARAAAESRDLLESRDIAYVLNDASAHEKLKEDQFQIRVSCNMQKLDECEEVYEEEKWTEKEWLILVIAIGGGLSALCAGIIVCMCCMRKRYARKLQSERAMKYDMDDMSSKDAYNESTAYKASGDQHKNQLVGQEGMINIALAYDDDDQQSSIESSHGRASFNSDFDIEEHLNEPQEIYVDSDAEDAKGPNLNALIAGQSSAVSANPLAGKDLDNMSF</sequence>
<dbReference type="OrthoDB" id="10374493at2759"/>
<keyword evidence="4 8" id="KW-0106">Calcium</keyword>
<evidence type="ECO:0000256" key="1">
    <source>
        <dbReference type="ARBA" id="ARBA00004370"/>
    </source>
</evidence>
<dbReference type="InterPro" id="IPR020894">
    <property type="entry name" value="Cadherin_CS"/>
</dbReference>
<feature type="domain" description="Cadherin" evidence="10">
    <location>
        <begin position="742"/>
        <end position="848"/>
    </location>
</feature>
<keyword evidence="6 9" id="KW-1133">Transmembrane helix</keyword>
<reference evidence="11" key="1">
    <citation type="journal article" date="2010" name="Science">
        <title>Plasticity of animal genome architecture unmasked by rapid evolution of a pelagic tunicate.</title>
        <authorList>
            <person name="Denoeud F."/>
            <person name="Henriet S."/>
            <person name="Mungpakdee S."/>
            <person name="Aury J.M."/>
            <person name="Da Silva C."/>
            <person name="Brinkmann H."/>
            <person name="Mikhaleva J."/>
            <person name="Olsen L.C."/>
            <person name="Jubin C."/>
            <person name="Canestro C."/>
            <person name="Bouquet J.M."/>
            <person name="Danks G."/>
            <person name="Poulain J."/>
            <person name="Campsteijn C."/>
            <person name="Adamski M."/>
            <person name="Cross I."/>
            <person name="Yadetie F."/>
            <person name="Muffato M."/>
            <person name="Louis A."/>
            <person name="Butcher S."/>
            <person name="Tsagkogeorga G."/>
            <person name="Konrad A."/>
            <person name="Singh S."/>
            <person name="Jensen M.F."/>
            <person name="Cong E.H."/>
            <person name="Eikeseth-Otteraa H."/>
            <person name="Noel B."/>
            <person name="Anthouard V."/>
            <person name="Porcel B.M."/>
            <person name="Kachouri-Lafond R."/>
            <person name="Nishino A."/>
            <person name="Ugolini M."/>
            <person name="Chourrout P."/>
            <person name="Nishida H."/>
            <person name="Aasland R."/>
            <person name="Huzurbazar S."/>
            <person name="Westhof E."/>
            <person name="Delsuc F."/>
            <person name="Lehrach H."/>
            <person name="Reinhardt R."/>
            <person name="Weissenbach J."/>
            <person name="Roy S.W."/>
            <person name="Artiguenave F."/>
            <person name="Postlethwait J.H."/>
            <person name="Manak J.R."/>
            <person name="Thompson E.M."/>
            <person name="Jaillon O."/>
            <person name="Du Pasquier L."/>
            <person name="Boudinot P."/>
            <person name="Liberles D.A."/>
            <person name="Volff J.N."/>
            <person name="Philippe H."/>
            <person name="Lenhard B."/>
            <person name="Roest Crollius H."/>
            <person name="Wincker P."/>
            <person name="Chourrout D."/>
        </authorList>
    </citation>
    <scope>NUCLEOTIDE SEQUENCE [LARGE SCALE GENOMIC DNA]</scope>
</reference>
<comment type="subcellular location">
    <subcellularLocation>
        <location evidence="1">Membrane</location>
    </subcellularLocation>
</comment>
<dbReference type="PANTHER" id="PTHR24025">
    <property type="entry name" value="DESMOGLEIN FAMILY MEMBER"/>
    <property type="match status" value="1"/>
</dbReference>
<feature type="domain" description="Cadherin" evidence="10">
    <location>
        <begin position="1044"/>
        <end position="1186"/>
    </location>
</feature>
<organism evidence="11">
    <name type="scientific">Oikopleura dioica</name>
    <name type="common">Tunicate</name>
    <dbReference type="NCBI Taxonomy" id="34765"/>
    <lineage>
        <taxon>Eukaryota</taxon>
        <taxon>Metazoa</taxon>
        <taxon>Chordata</taxon>
        <taxon>Tunicata</taxon>
        <taxon>Appendicularia</taxon>
        <taxon>Copelata</taxon>
        <taxon>Oikopleuridae</taxon>
        <taxon>Oikopleura</taxon>
    </lineage>
</organism>
<dbReference type="PANTHER" id="PTHR24025:SF23">
    <property type="entry name" value="NEURAL-CADHERIN"/>
    <property type="match status" value="1"/>
</dbReference>
<evidence type="ECO:0000313" key="12">
    <source>
        <dbReference type="Proteomes" id="UP000001307"/>
    </source>
</evidence>
<feature type="domain" description="Cadherin" evidence="10">
    <location>
        <begin position="1292"/>
        <end position="1371"/>
    </location>
</feature>
<dbReference type="Gene3D" id="2.60.40.60">
    <property type="entry name" value="Cadherins"/>
    <property type="match status" value="1"/>
</dbReference>
<evidence type="ECO:0000256" key="6">
    <source>
        <dbReference type="ARBA" id="ARBA00022989"/>
    </source>
</evidence>
<dbReference type="PROSITE" id="PS00232">
    <property type="entry name" value="CADHERIN_1"/>
    <property type="match status" value="1"/>
</dbReference>
<gene>
    <name evidence="11" type="ORF">GSOID_T00014253001</name>
</gene>
<feature type="transmembrane region" description="Helical" evidence="9">
    <location>
        <begin position="1682"/>
        <end position="1707"/>
    </location>
</feature>
<accession>E4XKN8</accession>
<evidence type="ECO:0000256" key="4">
    <source>
        <dbReference type="ARBA" id="ARBA00022837"/>
    </source>
</evidence>
<dbReference type="PROSITE" id="PS50268">
    <property type="entry name" value="CADHERIN_2"/>
    <property type="match status" value="5"/>
</dbReference>
<keyword evidence="2 9" id="KW-0812">Transmembrane</keyword>
<dbReference type="GO" id="GO:0005509">
    <property type="term" value="F:calcium ion binding"/>
    <property type="evidence" value="ECO:0007669"/>
    <property type="project" value="UniProtKB-UniRule"/>
</dbReference>
<keyword evidence="7 9" id="KW-0472">Membrane</keyword>
<evidence type="ECO:0000256" key="3">
    <source>
        <dbReference type="ARBA" id="ARBA00022737"/>
    </source>
</evidence>
<dbReference type="InterPro" id="IPR050971">
    <property type="entry name" value="Cadherin-domain_protein"/>
</dbReference>